<gene>
    <name evidence="7" type="ORF">CCAP1982_LOCUS12237</name>
</gene>
<dbReference type="EC" id="1.1.1.1" evidence="3"/>
<evidence type="ECO:0000256" key="3">
    <source>
        <dbReference type="ARBA" id="ARBA00013190"/>
    </source>
</evidence>
<organism evidence="7 8">
    <name type="scientific">Ceratitis capitata</name>
    <name type="common">Mediterranean fruit fly</name>
    <name type="synonym">Tephritis capitata</name>
    <dbReference type="NCBI Taxonomy" id="7213"/>
    <lineage>
        <taxon>Eukaryota</taxon>
        <taxon>Metazoa</taxon>
        <taxon>Ecdysozoa</taxon>
        <taxon>Arthropoda</taxon>
        <taxon>Hexapoda</taxon>
        <taxon>Insecta</taxon>
        <taxon>Pterygota</taxon>
        <taxon>Neoptera</taxon>
        <taxon>Endopterygota</taxon>
        <taxon>Diptera</taxon>
        <taxon>Brachycera</taxon>
        <taxon>Muscomorpha</taxon>
        <taxon>Tephritoidea</taxon>
        <taxon>Tephritidae</taxon>
        <taxon>Ceratitis</taxon>
        <taxon>Ceratitis</taxon>
    </lineage>
</organism>
<accession>A0A811UYM0</accession>
<dbReference type="InterPro" id="IPR002347">
    <property type="entry name" value="SDR_fam"/>
</dbReference>
<evidence type="ECO:0000256" key="4">
    <source>
        <dbReference type="ARBA" id="ARBA00023002"/>
    </source>
</evidence>
<evidence type="ECO:0000256" key="6">
    <source>
        <dbReference type="RuleBase" id="RU000363"/>
    </source>
</evidence>
<evidence type="ECO:0000256" key="2">
    <source>
        <dbReference type="ARBA" id="ARBA00011738"/>
    </source>
</evidence>
<dbReference type="PRINTS" id="PR00080">
    <property type="entry name" value="SDRFAMILY"/>
</dbReference>
<dbReference type="Pfam" id="PF00106">
    <property type="entry name" value="adh_short"/>
    <property type="match status" value="1"/>
</dbReference>
<comment type="similarity">
    <text evidence="1 6">Belongs to the short-chain dehydrogenases/reductases (SDR) family.</text>
</comment>
<dbReference type="Proteomes" id="UP000606786">
    <property type="component" value="Unassembled WGS sequence"/>
</dbReference>
<dbReference type="InterPro" id="IPR036291">
    <property type="entry name" value="NAD(P)-bd_dom_sf"/>
</dbReference>
<dbReference type="OrthoDB" id="417891at2759"/>
<dbReference type="PRINTS" id="PR01167">
    <property type="entry name" value="INSADHFAMILY"/>
</dbReference>
<evidence type="ECO:0000313" key="7">
    <source>
        <dbReference type="EMBL" id="CAD7003804.1"/>
    </source>
</evidence>
<dbReference type="AlphaFoldDB" id="A0A811UYM0"/>
<dbReference type="PANTHER" id="PTHR44229:SF8">
    <property type="entry name" value="ALCOHOL DEHYDROGENASE-RELATED"/>
    <property type="match status" value="1"/>
</dbReference>
<keyword evidence="4" id="KW-0560">Oxidoreductase</keyword>
<dbReference type="PROSITE" id="PS00061">
    <property type="entry name" value="ADH_SHORT"/>
    <property type="match status" value="1"/>
</dbReference>
<dbReference type="PRINTS" id="PR01169">
    <property type="entry name" value="CERATITISADH"/>
</dbReference>
<dbReference type="SUPFAM" id="SSF51735">
    <property type="entry name" value="NAD(P)-binding Rossmann-fold domains"/>
    <property type="match status" value="1"/>
</dbReference>
<protein>
    <recommendedName>
        <fullName evidence="3">alcohol dehydrogenase</fullName>
        <ecNumber evidence="3">1.1.1.1</ecNumber>
    </recommendedName>
</protein>
<evidence type="ECO:0000256" key="1">
    <source>
        <dbReference type="ARBA" id="ARBA00006484"/>
    </source>
</evidence>
<dbReference type="GO" id="GO:0004022">
    <property type="term" value="F:alcohol dehydrogenase (NAD+) activity"/>
    <property type="evidence" value="ECO:0007669"/>
    <property type="project" value="UniProtKB-EC"/>
</dbReference>
<dbReference type="InterPro" id="IPR002426">
    <property type="entry name" value="ADH_Ceratitis-type"/>
</dbReference>
<dbReference type="Gene3D" id="3.40.50.720">
    <property type="entry name" value="NAD(P)-binding Rossmann-like Domain"/>
    <property type="match status" value="1"/>
</dbReference>
<keyword evidence="5" id="KW-0520">NAD</keyword>
<comment type="subunit">
    <text evidence="2">Homodimer.</text>
</comment>
<comment type="caution">
    <text evidence="7">The sequence shown here is derived from an EMBL/GenBank/DDBJ whole genome shotgun (WGS) entry which is preliminary data.</text>
</comment>
<name>A0A811UYM0_CERCA</name>
<reference evidence="7" key="1">
    <citation type="submission" date="2020-11" db="EMBL/GenBank/DDBJ databases">
        <authorList>
            <person name="Whitehead M."/>
        </authorList>
    </citation>
    <scope>NUCLEOTIDE SEQUENCE</scope>
    <source>
        <strain evidence="7">EGII</strain>
    </source>
</reference>
<sequence length="208" mass="22811">MDLNGRNVIYSGGFGGIGQHCLKELLSNGIKTLAILDVKENKEILADLQKAYRAATIIFIQFDITNKESIAAAFKEVVERIKHFDVLINGCGVLMEHNIDITIEVNLLGVIRSTLAALPYMAKNNGGRGGVIVNISSVAGLDLMPYFSIYTTTKHGVTAFGRCMADQKAFGQFGVSFITVCPGITETNLAADYHKKVTFDFYQEYCKN</sequence>
<proteinExistence type="inferred from homology"/>
<evidence type="ECO:0000313" key="8">
    <source>
        <dbReference type="Proteomes" id="UP000606786"/>
    </source>
</evidence>
<dbReference type="InterPro" id="IPR020904">
    <property type="entry name" value="Sc_DH/Rdtase_CS"/>
</dbReference>
<dbReference type="FunFam" id="3.40.50.720:FF:000149">
    <property type="entry name" value="15-hydroxyprostaglandin dehydrogenase [NAD(+)]"/>
    <property type="match status" value="1"/>
</dbReference>
<dbReference type="PANTHER" id="PTHR44229">
    <property type="entry name" value="15-HYDROXYPROSTAGLANDIN DEHYDROGENASE [NAD(+)]"/>
    <property type="match status" value="1"/>
</dbReference>
<dbReference type="GO" id="GO:0005737">
    <property type="term" value="C:cytoplasm"/>
    <property type="evidence" value="ECO:0007669"/>
    <property type="project" value="TreeGrafter"/>
</dbReference>
<dbReference type="EMBL" id="CAJHJT010000034">
    <property type="protein sequence ID" value="CAD7003804.1"/>
    <property type="molecule type" value="Genomic_DNA"/>
</dbReference>
<evidence type="ECO:0000256" key="5">
    <source>
        <dbReference type="ARBA" id="ARBA00023027"/>
    </source>
</evidence>
<keyword evidence="8" id="KW-1185">Reference proteome</keyword>